<feature type="compositionally biased region" description="Basic and acidic residues" evidence="1">
    <location>
        <begin position="101"/>
        <end position="140"/>
    </location>
</feature>
<evidence type="ECO:0000256" key="1">
    <source>
        <dbReference type="SAM" id="MobiDB-lite"/>
    </source>
</evidence>
<comment type="caution">
    <text evidence="2">The sequence shown here is derived from an EMBL/GenBank/DDBJ whole genome shotgun (WGS) entry which is preliminary data.</text>
</comment>
<gene>
    <name evidence="2" type="ORF">JR316_013439</name>
</gene>
<sequence>MPYFFNLSDSESMGVTARNTAPDAVDGTSYLLDNGTNLMLDQHTAPVENADGNKLSSFLSPHIEGCADAAQHQGLFSDNARPWFELGEDSNTHHPSTSLSTEREEKKRCTSESINDGREELRSRLTNELVERQDVNEAQRNDGGYGGRREIGPSQTIGRYGVKARLESKRRRNELDSEGYRRYKKPRTTESPDSACGLGQQRIGSPEVSKRKGLWDAKIQRQLSDGVSVEPIVYDSL</sequence>
<accession>A0A8H7XLH8</accession>
<evidence type="ECO:0000313" key="2">
    <source>
        <dbReference type="EMBL" id="KAG5161684.1"/>
    </source>
</evidence>
<feature type="region of interest" description="Disordered" evidence="1">
    <location>
        <begin position="86"/>
        <end position="214"/>
    </location>
</feature>
<reference evidence="2" key="1">
    <citation type="submission" date="2021-02" db="EMBL/GenBank/DDBJ databases">
        <title>Psilocybe cubensis genome.</title>
        <authorList>
            <person name="Mckernan K.J."/>
            <person name="Crawford S."/>
            <person name="Trippe A."/>
            <person name="Kane L.T."/>
            <person name="Mclaughlin S."/>
        </authorList>
    </citation>
    <scope>NUCLEOTIDE SEQUENCE [LARGE SCALE GENOMIC DNA]</scope>
    <source>
        <strain evidence="2">MGC-MH-2018</strain>
    </source>
</reference>
<name>A0A8H7XLH8_PSICU</name>
<organism evidence="2">
    <name type="scientific">Psilocybe cubensis</name>
    <name type="common">Psychedelic mushroom</name>
    <name type="synonym">Stropharia cubensis</name>
    <dbReference type="NCBI Taxonomy" id="181762"/>
    <lineage>
        <taxon>Eukaryota</taxon>
        <taxon>Fungi</taxon>
        <taxon>Dikarya</taxon>
        <taxon>Basidiomycota</taxon>
        <taxon>Agaricomycotina</taxon>
        <taxon>Agaricomycetes</taxon>
        <taxon>Agaricomycetidae</taxon>
        <taxon>Agaricales</taxon>
        <taxon>Agaricineae</taxon>
        <taxon>Strophariaceae</taxon>
        <taxon>Psilocybe</taxon>
    </lineage>
</organism>
<dbReference type="EMBL" id="JAFIQS010000029">
    <property type="protein sequence ID" value="KAG5161684.1"/>
    <property type="molecule type" value="Genomic_DNA"/>
</dbReference>
<proteinExistence type="predicted"/>
<protein>
    <submittedName>
        <fullName evidence="2">Uncharacterized protein</fullName>
    </submittedName>
</protein>
<dbReference type="AlphaFoldDB" id="A0A8H7XLH8"/>